<dbReference type="PANTHER" id="PTHR30204">
    <property type="entry name" value="REDOX-CYCLING DRUG-SENSING TRANSCRIPTIONAL ACTIVATOR SOXR"/>
    <property type="match status" value="1"/>
</dbReference>
<dbReference type="PROSITE" id="PS00552">
    <property type="entry name" value="HTH_MERR_1"/>
    <property type="match status" value="1"/>
</dbReference>
<evidence type="ECO:0000259" key="4">
    <source>
        <dbReference type="PROSITE" id="PS50937"/>
    </source>
</evidence>
<dbReference type="Pfam" id="PF13411">
    <property type="entry name" value="MerR_1"/>
    <property type="match status" value="1"/>
</dbReference>
<dbReference type="Proteomes" id="UP001308005">
    <property type="component" value="Unassembled WGS sequence"/>
</dbReference>
<evidence type="ECO:0000256" key="1">
    <source>
        <dbReference type="ARBA" id="ARBA00023015"/>
    </source>
</evidence>
<reference evidence="5 6" key="2">
    <citation type="submission" date="2024-01" db="EMBL/GenBank/DDBJ databases">
        <authorList>
            <person name="Xie X."/>
        </authorList>
    </citation>
    <scope>NUCLEOTIDE SEQUENCE [LARGE SCALE GENOMIC DNA]</scope>
    <source>
        <strain evidence="5">SCUT-1</strain>
    </source>
</reference>
<dbReference type="SUPFAM" id="SSF46955">
    <property type="entry name" value="Putative DNA-binding domain"/>
    <property type="match status" value="1"/>
</dbReference>
<reference evidence="6" key="1">
    <citation type="submission" date="2023-07" db="EMBL/GenBank/DDBJ databases">
        <title>The carbon used by Thiothrix.</title>
        <authorList>
            <person name="Chen L."/>
        </authorList>
    </citation>
    <scope>NUCLEOTIDE SEQUENCE [LARGE SCALE GENOMIC DNA]</scope>
</reference>
<accession>A0ABU6CXE4</accession>
<feature type="domain" description="HTH merR-type" evidence="4">
    <location>
        <begin position="7"/>
        <end position="76"/>
    </location>
</feature>
<evidence type="ECO:0000313" key="5">
    <source>
        <dbReference type="EMBL" id="MEB4591449.1"/>
    </source>
</evidence>
<keyword evidence="3" id="KW-0804">Transcription</keyword>
<dbReference type="InterPro" id="IPR047057">
    <property type="entry name" value="MerR_fam"/>
</dbReference>
<dbReference type="PROSITE" id="PS50937">
    <property type="entry name" value="HTH_MERR_2"/>
    <property type="match status" value="1"/>
</dbReference>
<dbReference type="InterPro" id="IPR000551">
    <property type="entry name" value="MerR-type_HTH_dom"/>
</dbReference>
<dbReference type="RefSeq" id="WP_324695056.1">
    <property type="nucleotide sequence ID" value="NZ_JAYMYJ010000105.1"/>
</dbReference>
<comment type="caution">
    <text evidence="5">The sequence shown here is derived from an EMBL/GenBank/DDBJ whole genome shotgun (WGS) entry which is preliminary data.</text>
</comment>
<evidence type="ECO:0000256" key="3">
    <source>
        <dbReference type="ARBA" id="ARBA00023163"/>
    </source>
</evidence>
<dbReference type="PANTHER" id="PTHR30204:SF67">
    <property type="entry name" value="HTH-TYPE TRANSCRIPTIONAL REGULATOR MLRA-RELATED"/>
    <property type="match status" value="1"/>
</dbReference>
<sequence length="315" mass="35543">MADETALFPIGTVSEQTGVNTVTLRAWERRHGLLKPHRTPKGHRLYSQQDVERVKQVLTLLEQGIPVSRIRDVLDSNKSRPMLLQPARDIQTDNPWRHYRALFQRWIRQLDARSLEHAFNEAVSLYSLELASQKLVLPFYRQLWEQQELLPSTAADYAFLHEFLCAKLGSRYLQHNSRANGKRLLIVNTAGHDGQVETLLLANILSHHGYQVSLLGAQTTLDHLPLILERASFDALVLPNSACIPSALSILVEISRLTVFLFGLQNEWTAEAPENLPIYWLPEELGEICAAIDQELAKAGVETCADKAGFPSTIQ</sequence>
<gene>
    <name evidence="5" type="ORF">VSS37_10700</name>
</gene>
<dbReference type="EMBL" id="JAYMYJ010000105">
    <property type="protein sequence ID" value="MEB4591449.1"/>
    <property type="molecule type" value="Genomic_DNA"/>
</dbReference>
<organism evidence="5 6">
    <name type="scientific">Candidatus Thiothrix phosphatis</name>
    <dbReference type="NCBI Taxonomy" id="3112415"/>
    <lineage>
        <taxon>Bacteria</taxon>
        <taxon>Pseudomonadati</taxon>
        <taxon>Pseudomonadota</taxon>
        <taxon>Gammaproteobacteria</taxon>
        <taxon>Thiotrichales</taxon>
        <taxon>Thiotrichaceae</taxon>
        <taxon>Thiothrix</taxon>
    </lineage>
</organism>
<evidence type="ECO:0000256" key="2">
    <source>
        <dbReference type="ARBA" id="ARBA00023125"/>
    </source>
</evidence>
<dbReference type="CDD" id="cd01104">
    <property type="entry name" value="HTH_MlrA-CarA"/>
    <property type="match status" value="1"/>
</dbReference>
<dbReference type="SMART" id="SM00422">
    <property type="entry name" value="HTH_MERR"/>
    <property type="match status" value="1"/>
</dbReference>
<dbReference type="InterPro" id="IPR009061">
    <property type="entry name" value="DNA-bd_dom_put_sf"/>
</dbReference>
<dbReference type="Gene3D" id="1.10.1660.10">
    <property type="match status" value="1"/>
</dbReference>
<keyword evidence="1" id="KW-0805">Transcription regulation</keyword>
<keyword evidence="6" id="KW-1185">Reference proteome</keyword>
<proteinExistence type="predicted"/>
<name>A0ABU6CXE4_9GAMM</name>
<evidence type="ECO:0000313" key="6">
    <source>
        <dbReference type="Proteomes" id="UP001308005"/>
    </source>
</evidence>
<keyword evidence="2" id="KW-0238">DNA-binding</keyword>
<protein>
    <submittedName>
        <fullName evidence="5">MerR family transcriptional regulator</fullName>
    </submittedName>
</protein>